<comment type="caution">
    <text evidence="3">The sequence shown here is derived from an EMBL/GenBank/DDBJ whole genome shotgun (WGS) entry which is preliminary data.</text>
</comment>
<dbReference type="RefSeq" id="WP_033082602.1">
    <property type="nucleotide sequence ID" value="NZ_JQEC01000034.1"/>
</dbReference>
<evidence type="ECO:0008006" key="5">
    <source>
        <dbReference type="Google" id="ProtNLM"/>
    </source>
</evidence>
<evidence type="ECO:0000313" key="3">
    <source>
        <dbReference type="EMBL" id="KGJ92267.1"/>
    </source>
</evidence>
<dbReference type="PATRIC" id="fig|28229.3.peg.2575"/>
<evidence type="ECO:0000313" key="4">
    <source>
        <dbReference type="Proteomes" id="UP000029868"/>
    </source>
</evidence>
<gene>
    <name evidence="3" type="ORF">GAB14E_2855</name>
</gene>
<reference evidence="3 4" key="1">
    <citation type="submission" date="2014-08" db="EMBL/GenBank/DDBJ databases">
        <title>Genomic and Phenotypic Diversity of Colwellia psychrerythraea strains from Disparate Marine Basins.</title>
        <authorList>
            <person name="Techtmann S.M."/>
            <person name="Stelling S.C."/>
            <person name="Utturkar S.M."/>
            <person name="Alshibli N."/>
            <person name="Harris A."/>
            <person name="Brown S.D."/>
            <person name="Hazen T.C."/>
        </authorList>
    </citation>
    <scope>NUCLEOTIDE SEQUENCE [LARGE SCALE GENOMIC DNA]</scope>
    <source>
        <strain evidence="3 4">GAB14E</strain>
    </source>
</reference>
<feature type="region of interest" description="Disordered" evidence="1">
    <location>
        <begin position="204"/>
        <end position="239"/>
    </location>
</feature>
<dbReference type="Gene3D" id="3.40.390.10">
    <property type="entry name" value="Collagenase (Catalytic Domain)"/>
    <property type="match status" value="1"/>
</dbReference>
<organism evidence="3 4">
    <name type="scientific">Colwellia psychrerythraea</name>
    <name type="common">Vibrio psychroerythus</name>
    <dbReference type="NCBI Taxonomy" id="28229"/>
    <lineage>
        <taxon>Bacteria</taxon>
        <taxon>Pseudomonadati</taxon>
        <taxon>Pseudomonadota</taxon>
        <taxon>Gammaproteobacteria</taxon>
        <taxon>Alteromonadales</taxon>
        <taxon>Colwelliaceae</taxon>
        <taxon>Colwellia</taxon>
    </lineage>
</organism>
<feature type="signal peptide" evidence="2">
    <location>
        <begin position="1"/>
        <end position="20"/>
    </location>
</feature>
<name>A0A099KQU1_COLPS</name>
<dbReference type="OrthoDB" id="7594344at2"/>
<proteinExistence type="predicted"/>
<sequence>MKKIFFLLMATYLLSASAFADHAWSSYHWARTTASFDLIIINSTTTDWHGYVGQAVNDWSVSGKVDLIEDGEGSTNKKVRRQCKAPDGKVRICNLAYGQTGWLGIAGISLDAEGHITRGYTKLNDTYFSRNDYNSVDWKQSVTCQELGHNLGLGHQDEDFDLASSTSCMEYQDPPFLSPDSHDYEELVAIYDNVDSYNSYSGGASTGGNSTDGNSCNAPKGKGCNKSDKPSSNSEIGWGMSLGRRSNKEVFIRIDRHGIKHLTYVTWAKDH</sequence>
<keyword evidence="2" id="KW-0732">Signal</keyword>
<dbReference type="InterPro" id="IPR024079">
    <property type="entry name" value="MetalloPept_cat_dom_sf"/>
</dbReference>
<dbReference type="AlphaFoldDB" id="A0A099KQU1"/>
<feature type="compositionally biased region" description="Polar residues" evidence="1">
    <location>
        <begin position="204"/>
        <end position="217"/>
    </location>
</feature>
<evidence type="ECO:0000256" key="1">
    <source>
        <dbReference type="SAM" id="MobiDB-lite"/>
    </source>
</evidence>
<feature type="chain" id="PRO_5001957281" description="Peptidase M10 metallopeptidase domain-containing protein" evidence="2">
    <location>
        <begin position="21"/>
        <end position="271"/>
    </location>
</feature>
<dbReference type="EMBL" id="JQEC01000034">
    <property type="protein sequence ID" value="KGJ92267.1"/>
    <property type="molecule type" value="Genomic_DNA"/>
</dbReference>
<dbReference type="SUPFAM" id="SSF55486">
    <property type="entry name" value="Metalloproteases ('zincins'), catalytic domain"/>
    <property type="match status" value="1"/>
</dbReference>
<dbReference type="Proteomes" id="UP000029868">
    <property type="component" value="Unassembled WGS sequence"/>
</dbReference>
<protein>
    <recommendedName>
        <fullName evidence="5">Peptidase M10 metallopeptidase domain-containing protein</fullName>
    </recommendedName>
</protein>
<accession>A0A099KQU1</accession>
<evidence type="ECO:0000256" key="2">
    <source>
        <dbReference type="SAM" id="SignalP"/>
    </source>
</evidence>
<dbReference type="GO" id="GO:0008237">
    <property type="term" value="F:metallopeptidase activity"/>
    <property type="evidence" value="ECO:0007669"/>
    <property type="project" value="InterPro"/>
</dbReference>